<feature type="domain" description="Alpha-L-arabinofuranosidase C-terminal" evidence="9">
    <location>
        <begin position="458"/>
        <end position="647"/>
    </location>
</feature>
<keyword evidence="6 10" id="KW-0378">Hydrolase</keyword>
<dbReference type="GO" id="GO:0046373">
    <property type="term" value="P:L-arabinose metabolic process"/>
    <property type="evidence" value="ECO:0007669"/>
    <property type="project" value="InterPro"/>
</dbReference>
<dbReference type="Proteomes" id="UP000823399">
    <property type="component" value="Unassembled WGS sequence"/>
</dbReference>
<name>A0A9P7FC56_9AGAM</name>
<evidence type="ECO:0000256" key="8">
    <source>
        <dbReference type="SAM" id="SignalP"/>
    </source>
</evidence>
<evidence type="ECO:0000313" key="10">
    <source>
        <dbReference type="EMBL" id="KAG2111925.1"/>
    </source>
</evidence>
<accession>A0A9P7FC56</accession>
<dbReference type="Pfam" id="PF22848">
    <property type="entry name" value="ASD1_dom"/>
    <property type="match status" value="1"/>
</dbReference>
<evidence type="ECO:0000256" key="4">
    <source>
        <dbReference type="ARBA" id="ARBA00012670"/>
    </source>
</evidence>
<dbReference type="PANTHER" id="PTHR31776:SF0">
    <property type="entry name" value="ALPHA-L-ARABINOFURANOSIDASE 1"/>
    <property type="match status" value="1"/>
</dbReference>
<evidence type="ECO:0000256" key="5">
    <source>
        <dbReference type="ARBA" id="ARBA00022729"/>
    </source>
</evidence>
<comment type="similarity">
    <text evidence="3">Belongs to the glycosyl hydrolase 51 family.</text>
</comment>
<keyword evidence="11" id="KW-1185">Reference proteome</keyword>
<dbReference type="InterPro" id="IPR010720">
    <property type="entry name" value="Alpha-L-AF_C"/>
</dbReference>
<dbReference type="InterPro" id="IPR017853">
    <property type="entry name" value="GH"/>
</dbReference>
<dbReference type="EC" id="3.2.1.55" evidence="4"/>
<sequence>MLSSLLSCGVLASAIFASCAATVTTVSVDGTAAHSIPPLLFGQMFEASQYGDGGIYAELLQNRAFQQVKPNIIDALFGWAPINGASINVIADPIPLSGALPNSLELTIPSGSLGQVGFGNEGYWGINVNASWTYNASFYYRFPRASNFSGKLTVMLQSSIGVVYANASVPVSGSTTAWMQVMVHLTPTSSPVSTTNIFTVTVDGASAIGETINFAMFSLFPPTFKGRVNGLRMDIAQACFHLDSTQTLYDMKPSFFRFPGGNNLGQSFSTRWQWNATVGNLTDRPGRMGNWGYINTDGLGLLEYLYLCEDMEMEPIMAVWAGYSLDGASLPENDLAPYIQQAIDQINFVIGNPATSKPAALRASLGHPEPFHLQYVEIGNEDFLASESYMYRWKDFAEHLEATFPHLKFIATSHPFNHTLDPIPKQYDNHVYQTPGWFAENAFYYDSAERNGTYYFEGEYAVVSTNASDLFGKPFNGRLVYPNMQGSVGEAAFMTGLERNSDIVFAASYAPLLMNTANYQWSPNLIAFDASHVYPSTSFYTQQLFSLNRGTEYFPSTLPLENGTLYWSVTRDAPTNTVIIKIANTGVTAEEMLFELPFKSVHSTGNATVLSGSATANNSPETPNAVMPVISQIKTGKSFSYTAAAYSVNVLRVEAK</sequence>
<reference evidence="10" key="1">
    <citation type="journal article" date="2020" name="New Phytol.">
        <title>Comparative genomics reveals dynamic genome evolution in host specialist ectomycorrhizal fungi.</title>
        <authorList>
            <person name="Lofgren L.A."/>
            <person name="Nguyen N.H."/>
            <person name="Vilgalys R."/>
            <person name="Ruytinx J."/>
            <person name="Liao H.L."/>
            <person name="Branco S."/>
            <person name="Kuo A."/>
            <person name="LaButti K."/>
            <person name="Lipzen A."/>
            <person name="Andreopoulos W."/>
            <person name="Pangilinan J."/>
            <person name="Riley R."/>
            <person name="Hundley H."/>
            <person name="Na H."/>
            <person name="Barry K."/>
            <person name="Grigoriev I.V."/>
            <person name="Stajich J.E."/>
            <person name="Kennedy P.G."/>
        </authorList>
    </citation>
    <scope>NUCLEOTIDE SEQUENCE</scope>
    <source>
        <strain evidence="10">FC423</strain>
    </source>
</reference>
<dbReference type="InterPro" id="IPR055235">
    <property type="entry name" value="ASD1_cat"/>
</dbReference>
<dbReference type="SMART" id="SM00813">
    <property type="entry name" value="Alpha-L-AF_C"/>
    <property type="match status" value="1"/>
</dbReference>
<keyword evidence="7" id="KW-0325">Glycoprotein</keyword>
<dbReference type="Gene3D" id="3.20.20.80">
    <property type="entry name" value="Glycosidases"/>
    <property type="match status" value="1"/>
</dbReference>
<feature type="chain" id="PRO_5040250532" description="non-reducing end alpha-L-arabinofuranosidase" evidence="8">
    <location>
        <begin position="22"/>
        <end position="656"/>
    </location>
</feature>
<dbReference type="GO" id="GO:0046556">
    <property type="term" value="F:alpha-L-arabinofuranosidase activity"/>
    <property type="evidence" value="ECO:0007669"/>
    <property type="project" value="UniProtKB-EC"/>
</dbReference>
<evidence type="ECO:0000256" key="6">
    <source>
        <dbReference type="ARBA" id="ARBA00022801"/>
    </source>
</evidence>
<evidence type="ECO:0000256" key="7">
    <source>
        <dbReference type="ARBA" id="ARBA00023180"/>
    </source>
</evidence>
<dbReference type="GeneID" id="64693388"/>
<gene>
    <name evidence="10" type="ORF">F5147DRAFT_573009</name>
</gene>
<dbReference type="InterPro" id="IPR013780">
    <property type="entry name" value="Glyco_hydro_b"/>
</dbReference>
<evidence type="ECO:0000256" key="1">
    <source>
        <dbReference type="ARBA" id="ARBA00001462"/>
    </source>
</evidence>
<evidence type="ECO:0000256" key="2">
    <source>
        <dbReference type="ARBA" id="ARBA00004834"/>
    </source>
</evidence>
<proteinExistence type="inferred from homology"/>
<dbReference type="OrthoDB" id="406864at2759"/>
<comment type="pathway">
    <text evidence="2">Glycan metabolism; L-arabinan degradation.</text>
</comment>
<evidence type="ECO:0000313" key="11">
    <source>
        <dbReference type="Proteomes" id="UP000823399"/>
    </source>
</evidence>
<dbReference type="RefSeq" id="XP_041294982.1">
    <property type="nucleotide sequence ID" value="XM_041431129.1"/>
</dbReference>
<protein>
    <recommendedName>
        <fullName evidence="4">non-reducing end alpha-L-arabinofuranosidase</fullName>
        <ecNumber evidence="4">3.2.1.55</ecNumber>
    </recommendedName>
</protein>
<dbReference type="SUPFAM" id="SSF51445">
    <property type="entry name" value="(Trans)glycosidases"/>
    <property type="match status" value="1"/>
</dbReference>
<dbReference type="Gene3D" id="2.60.40.1180">
    <property type="entry name" value="Golgi alpha-mannosidase II"/>
    <property type="match status" value="1"/>
</dbReference>
<comment type="caution">
    <text evidence="10">The sequence shown here is derived from an EMBL/GenBank/DDBJ whole genome shotgun (WGS) entry which is preliminary data.</text>
</comment>
<dbReference type="PANTHER" id="PTHR31776">
    <property type="entry name" value="ALPHA-L-ARABINOFURANOSIDASE 1"/>
    <property type="match status" value="1"/>
</dbReference>
<feature type="signal peptide" evidence="8">
    <location>
        <begin position="1"/>
        <end position="21"/>
    </location>
</feature>
<dbReference type="EMBL" id="JABBWM010000016">
    <property type="protein sequence ID" value="KAG2111925.1"/>
    <property type="molecule type" value="Genomic_DNA"/>
</dbReference>
<evidence type="ECO:0000256" key="3">
    <source>
        <dbReference type="ARBA" id="ARBA00007186"/>
    </source>
</evidence>
<comment type="catalytic activity">
    <reaction evidence="1">
        <text>Hydrolysis of terminal non-reducing alpha-L-arabinofuranoside residues in alpha-L-arabinosides.</text>
        <dbReference type="EC" id="3.2.1.55"/>
    </reaction>
</comment>
<dbReference type="AlphaFoldDB" id="A0A9P7FC56"/>
<dbReference type="InterPro" id="IPR051563">
    <property type="entry name" value="Glycosyl_Hydrolase_51"/>
</dbReference>
<keyword evidence="5 8" id="KW-0732">Signal</keyword>
<dbReference type="Pfam" id="PF06964">
    <property type="entry name" value="Alpha-L-AF_C"/>
    <property type="match status" value="1"/>
</dbReference>
<evidence type="ECO:0000259" key="9">
    <source>
        <dbReference type="SMART" id="SM00813"/>
    </source>
</evidence>
<organism evidence="10 11">
    <name type="scientific">Suillus discolor</name>
    <dbReference type="NCBI Taxonomy" id="1912936"/>
    <lineage>
        <taxon>Eukaryota</taxon>
        <taxon>Fungi</taxon>
        <taxon>Dikarya</taxon>
        <taxon>Basidiomycota</taxon>
        <taxon>Agaricomycotina</taxon>
        <taxon>Agaricomycetes</taxon>
        <taxon>Agaricomycetidae</taxon>
        <taxon>Boletales</taxon>
        <taxon>Suillineae</taxon>
        <taxon>Suillaceae</taxon>
        <taxon>Suillus</taxon>
    </lineage>
</organism>